<evidence type="ECO:0000313" key="3">
    <source>
        <dbReference type="Proteomes" id="UP000294856"/>
    </source>
</evidence>
<protein>
    <submittedName>
        <fullName evidence="2">Lysophospholipase L1-like esterase</fullName>
    </submittedName>
</protein>
<evidence type="ECO:0000259" key="1">
    <source>
        <dbReference type="Pfam" id="PF13472"/>
    </source>
</evidence>
<feature type="domain" description="SGNH hydrolase-type esterase" evidence="1">
    <location>
        <begin position="40"/>
        <end position="215"/>
    </location>
</feature>
<dbReference type="OrthoDB" id="3474033at2"/>
<gene>
    <name evidence="2" type="ORF">DFR71_5480</name>
</gene>
<reference evidence="2 3" key="1">
    <citation type="submission" date="2019-03" db="EMBL/GenBank/DDBJ databases">
        <title>Genomic Encyclopedia of Type Strains, Phase IV (KMG-IV): sequencing the most valuable type-strain genomes for metagenomic binning, comparative biology and taxonomic classification.</title>
        <authorList>
            <person name="Goeker M."/>
        </authorList>
    </citation>
    <scope>NUCLEOTIDE SEQUENCE [LARGE SCALE GENOMIC DNA]</scope>
    <source>
        <strain evidence="2 3">DSM 44684</strain>
    </source>
</reference>
<dbReference type="Gene3D" id="3.40.50.1110">
    <property type="entry name" value="SGNH hydrolase"/>
    <property type="match status" value="1"/>
</dbReference>
<dbReference type="InterPro" id="IPR053140">
    <property type="entry name" value="GDSL_Rv0518-like"/>
</dbReference>
<dbReference type="RefSeq" id="WP_067456222.1">
    <property type="nucleotide sequence ID" value="NZ_SMFR01000005.1"/>
</dbReference>
<dbReference type="EMBL" id="SMFR01000005">
    <property type="protein sequence ID" value="TCJ93630.1"/>
    <property type="molecule type" value="Genomic_DNA"/>
</dbReference>
<evidence type="ECO:0000313" key="2">
    <source>
        <dbReference type="EMBL" id="TCJ93630.1"/>
    </source>
</evidence>
<proteinExistence type="predicted"/>
<name>A0A4R1FHX9_9NOCA</name>
<dbReference type="PANTHER" id="PTHR43784">
    <property type="entry name" value="GDSL-LIKE LIPASE/ACYLHYDROLASE, PUTATIVE (AFU_ORTHOLOGUE AFUA_2G00820)-RELATED"/>
    <property type="match status" value="1"/>
</dbReference>
<dbReference type="InterPro" id="IPR036514">
    <property type="entry name" value="SGNH_hydro_sf"/>
</dbReference>
<accession>A0A4R1FHX9</accession>
<dbReference type="PANTHER" id="PTHR43784:SF2">
    <property type="entry name" value="GDSL-LIKE LIPASE_ACYLHYDROLASE, PUTATIVE (AFU_ORTHOLOGUE AFUA_2G00820)-RELATED"/>
    <property type="match status" value="1"/>
</dbReference>
<comment type="caution">
    <text evidence="2">The sequence shown here is derived from an EMBL/GenBank/DDBJ whole genome shotgun (WGS) entry which is preliminary data.</text>
</comment>
<dbReference type="AlphaFoldDB" id="A0A4R1FHX9"/>
<dbReference type="STRING" id="1210063.GCA_001612665_05068"/>
<dbReference type="CDD" id="cd01832">
    <property type="entry name" value="SGNH_hydrolase_like_1"/>
    <property type="match status" value="1"/>
</dbReference>
<sequence length="231" mass="24759">MSSSTPLSVQFTAEADDPLVLAPERATALLAGAPWRRFAVLGDSIAAGTGDPSPGYAPTGWADRVAAHLTSVNPALAYRNTGRIGATSEQVIDRQLADILEFAPDLVHLSCGGNDLFTAGVDIDRLHENLTTILTALAATDAQLSIFTVADVWSVERMAPMRPMRPQMIALNEVVRAVAAEFDAVLTEFWDHPLRNRPELMSADLIHFTTSGHAVVASEMVTSLAALIDRE</sequence>
<dbReference type="Proteomes" id="UP000294856">
    <property type="component" value="Unassembled WGS sequence"/>
</dbReference>
<organism evidence="2 3">
    <name type="scientific">Nocardia alba</name>
    <dbReference type="NCBI Taxonomy" id="225051"/>
    <lineage>
        <taxon>Bacteria</taxon>
        <taxon>Bacillati</taxon>
        <taxon>Actinomycetota</taxon>
        <taxon>Actinomycetes</taxon>
        <taxon>Mycobacteriales</taxon>
        <taxon>Nocardiaceae</taxon>
        <taxon>Nocardia</taxon>
    </lineage>
</organism>
<keyword evidence="3" id="KW-1185">Reference proteome</keyword>
<dbReference type="SUPFAM" id="SSF52266">
    <property type="entry name" value="SGNH hydrolase"/>
    <property type="match status" value="1"/>
</dbReference>
<dbReference type="Pfam" id="PF13472">
    <property type="entry name" value="Lipase_GDSL_2"/>
    <property type="match status" value="1"/>
</dbReference>
<dbReference type="InterPro" id="IPR013830">
    <property type="entry name" value="SGNH_hydro"/>
</dbReference>